<comment type="caution">
    <text evidence="1">The sequence shown here is derived from an EMBL/GenBank/DDBJ whole genome shotgun (WGS) entry which is preliminary data.</text>
</comment>
<keyword evidence="2" id="KW-1185">Reference proteome</keyword>
<sequence>MVKSYYLEVFSGILLCTLEVGENILQGKVIFSWKYQGITYIGIAGNMKGDPTRLLLYRFSMKL</sequence>
<dbReference type="EMBL" id="BBLT01000005">
    <property type="protein sequence ID" value="GAL85439.1"/>
    <property type="molecule type" value="Genomic_DNA"/>
</dbReference>
<reference evidence="1 2" key="1">
    <citation type="submission" date="2014-09" db="EMBL/GenBank/DDBJ databases">
        <title>Sporocytophaga myxococcoides PG-01 genome sequencing.</title>
        <authorList>
            <person name="Liu L."/>
            <person name="Gao P.J."/>
            <person name="Chen G.J."/>
            <person name="Wang L.S."/>
        </authorList>
    </citation>
    <scope>NUCLEOTIDE SEQUENCE [LARGE SCALE GENOMIC DNA]</scope>
    <source>
        <strain evidence="1 2">PG-01</strain>
    </source>
</reference>
<protein>
    <submittedName>
        <fullName evidence="1">Uncharacterized protein</fullName>
    </submittedName>
</protein>
<proteinExistence type="predicted"/>
<dbReference type="AlphaFoldDB" id="A0A098LG52"/>
<name>A0A098LG52_9BACT</name>
<organism evidence="1 2">
    <name type="scientific">Sporocytophaga myxococcoides</name>
    <dbReference type="NCBI Taxonomy" id="153721"/>
    <lineage>
        <taxon>Bacteria</taxon>
        <taxon>Pseudomonadati</taxon>
        <taxon>Bacteroidota</taxon>
        <taxon>Cytophagia</taxon>
        <taxon>Cytophagales</taxon>
        <taxon>Cytophagaceae</taxon>
        <taxon>Sporocytophaga</taxon>
    </lineage>
</organism>
<dbReference type="Proteomes" id="UP000030185">
    <property type="component" value="Unassembled WGS sequence"/>
</dbReference>
<evidence type="ECO:0000313" key="2">
    <source>
        <dbReference type="Proteomes" id="UP000030185"/>
    </source>
</evidence>
<accession>A0A098LG52</accession>
<evidence type="ECO:0000313" key="1">
    <source>
        <dbReference type="EMBL" id="GAL85439.1"/>
    </source>
</evidence>
<gene>
    <name evidence="1" type="ORF">MYP_2668</name>
</gene>